<accession>A0A4P9WRI9</accession>
<gene>
    <name evidence="2" type="ORF">BDK51DRAFT_41225</name>
</gene>
<keyword evidence="3" id="KW-1185">Reference proteome</keyword>
<dbReference type="EMBL" id="KZ993817">
    <property type="protein sequence ID" value="RKO94803.1"/>
    <property type="molecule type" value="Genomic_DNA"/>
</dbReference>
<evidence type="ECO:0000256" key="1">
    <source>
        <dbReference type="SAM" id="MobiDB-lite"/>
    </source>
</evidence>
<proteinExistence type="predicted"/>
<dbReference type="Proteomes" id="UP000269721">
    <property type="component" value="Unassembled WGS sequence"/>
</dbReference>
<dbReference type="Gene3D" id="3.80.10.10">
    <property type="entry name" value="Ribonuclease Inhibitor"/>
    <property type="match status" value="1"/>
</dbReference>
<organism evidence="2 3">
    <name type="scientific">Blyttiomyces helicus</name>
    <dbReference type="NCBI Taxonomy" id="388810"/>
    <lineage>
        <taxon>Eukaryota</taxon>
        <taxon>Fungi</taxon>
        <taxon>Fungi incertae sedis</taxon>
        <taxon>Chytridiomycota</taxon>
        <taxon>Chytridiomycota incertae sedis</taxon>
        <taxon>Chytridiomycetes</taxon>
        <taxon>Chytridiomycetes incertae sedis</taxon>
        <taxon>Blyttiomyces</taxon>
    </lineage>
</organism>
<feature type="compositionally biased region" description="Polar residues" evidence="1">
    <location>
        <begin position="274"/>
        <end position="285"/>
    </location>
</feature>
<dbReference type="AlphaFoldDB" id="A0A4P9WRI9"/>
<protein>
    <submittedName>
        <fullName evidence="2">Uncharacterized protein</fullName>
    </submittedName>
</protein>
<evidence type="ECO:0000313" key="2">
    <source>
        <dbReference type="EMBL" id="RKO94803.1"/>
    </source>
</evidence>
<evidence type="ECO:0000313" key="3">
    <source>
        <dbReference type="Proteomes" id="UP000269721"/>
    </source>
</evidence>
<dbReference type="InterPro" id="IPR032675">
    <property type="entry name" value="LRR_dom_sf"/>
</dbReference>
<feature type="region of interest" description="Disordered" evidence="1">
    <location>
        <begin position="270"/>
        <end position="289"/>
    </location>
</feature>
<reference evidence="3" key="1">
    <citation type="journal article" date="2018" name="Nat. Microbiol.">
        <title>Leveraging single-cell genomics to expand the fungal tree of life.</title>
        <authorList>
            <person name="Ahrendt S.R."/>
            <person name="Quandt C.A."/>
            <person name="Ciobanu D."/>
            <person name="Clum A."/>
            <person name="Salamov A."/>
            <person name="Andreopoulos B."/>
            <person name="Cheng J.F."/>
            <person name="Woyke T."/>
            <person name="Pelin A."/>
            <person name="Henrissat B."/>
            <person name="Reynolds N.K."/>
            <person name="Benny G.L."/>
            <person name="Smith M.E."/>
            <person name="James T.Y."/>
            <person name="Grigoriev I.V."/>
        </authorList>
    </citation>
    <scope>NUCLEOTIDE SEQUENCE [LARGE SCALE GENOMIC DNA]</scope>
</reference>
<sequence>MPAPYGYMGIVTEGAKVLYHPRDDITSEALQRLLRAHGSNLKLLDLTGSSCVDDDVLACIGQSAPHLEFLDLGLYRRESALGRALTLDDVAFIAALKQRCSHIRQIDLGLLSQPTEEAHRFVAEIVVDIASRLPWTSLVIQWINALRCLIHASAPPSPHVQSQPNTIQAWIKSISQVPLPDPVWALGHRHFPGMGGDSGEMQPCRWYKVAPVDRPKGCPISFAVHFCVAPLPLSFNGHFSCHPSIAIMVIMEASATEYHDQMNFELDLDPLASPTLTPQPDSPTSAGFEFLYDGQDLPTDALTDDEQSQRASSSPSLDLTNIDFSYLLDDIPSLQDANSGEDAAAAAACGLQQLFGDSASAHAPLDGTMEAHADWAQQLAVVVSFI</sequence>
<dbReference type="OrthoDB" id="421226at2759"/>
<name>A0A4P9WRI9_9FUNG</name>